<accession>A0A919VBL9</accession>
<keyword evidence="1" id="KW-0560">Oxidoreductase</keyword>
<dbReference type="PANTHER" id="PTHR13789">
    <property type="entry name" value="MONOOXYGENASE"/>
    <property type="match status" value="1"/>
</dbReference>
<dbReference type="PROSITE" id="PS51257">
    <property type="entry name" value="PROKAR_LIPOPROTEIN"/>
    <property type="match status" value="1"/>
</dbReference>
<evidence type="ECO:0000256" key="2">
    <source>
        <dbReference type="ARBA" id="ARBA00023033"/>
    </source>
</evidence>
<dbReference type="Gene3D" id="3.50.50.60">
    <property type="entry name" value="FAD/NAD(P)-binding domain"/>
    <property type="match status" value="1"/>
</dbReference>
<reference evidence="4" key="1">
    <citation type="submission" date="2021-01" db="EMBL/GenBank/DDBJ databases">
        <title>Whole genome shotgun sequence of Sinosporangium siamense NBRC 109515.</title>
        <authorList>
            <person name="Komaki H."/>
            <person name="Tamura T."/>
        </authorList>
    </citation>
    <scope>NUCLEOTIDE SEQUENCE</scope>
    <source>
        <strain evidence="4">NBRC 109515</strain>
    </source>
</reference>
<dbReference type="RefSeq" id="WP_204031639.1">
    <property type="nucleotide sequence ID" value="NZ_BOOW01000047.1"/>
</dbReference>
<dbReference type="Pfam" id="PF01494">
    <property type="entry name" value="FAD_binding_3"/>
    <property type="match status" value="1"/>
</dbReference>
<keyword evidence="5" id="KW-1185">Reference proteome</keyword>
<sequence length="392" mass="42279">MGKRVIVVGGGIGGMACAVGMERAGWEVTVLERAPAFTELGAGLVLAPNAVRAVDRLGLGAALRAKGMPYGSAGIRSRTGAWLVKGDLTDIERRYGVPFFALHRADVHRMFLDALSHTDLRTDHRVISVSRGDDGAEVVFEGPGGQGTAEADMVVVADGAHSRLRGLLFPEHPGLEYAGYVAWRGVVPAEEGRRIRTEGGPAETWGWNSKRFGVIPLPDGRIYWYASAPYPEGACAGDGMADLIRRFGRMHDPVPAVLASTPEENLLRHDVYHLREPLPGYAVGRIVLIGDAAHAITPDLGQGGCLALEDAVTLAVLSERHSAVPALLRAYGELRVARTQRLVGMSYRTSRVAQWREPLAIGLRDTVMRMIPMSGIMRSMDDVLDWAPPDSP</sequence>
<dbReference type="PANTHER" id="PTHR13789:SF309">
    <property type="entry name" value="PUTATIVE (AFU_ORTHOLOGUE AFUA_6G14510)-RELATED"/>
    <property type="match status" value="1"/>
</dbReference>
<evidence type="ECO:0000313" key="5">
    <source>
        <dbReference type="Proteomes" id="UP000606172"/>
    </source>
</evidence>
<protein>
    <submittedName>
        <fullName evidence="4">Monooxygenase</fullName>
    </submittedName>
</protein>
<organism evidence="4 5">
    <name type="scientific">Sinosporangium siamense</name>
    <dbReference type="NCBI Taxonomy" id="1367973"/>
    <lineage>
        <taxon>Bacteria</taxon>
        <taxon>Bacillati</taxon>
        <taxon>Actinomycetota</taxon>
        <taxon>Actinomycetes</taxon>
        <taxon>Streptosporangiales</taxon>
        <taxon>Streptosporangiaceae</taxon>
        <taxon>Sinosporangium</taxon>
    </lineage>
</organism>
<feature type="domain" description="FAD-binding" evidence="3">
    <location>
        <begin position="4"/>
        <end position="343"/>
    </location>
</feature>
<dbReference type="InterPro" id="IPR036188">
    <property type="entry name" value="FAD/NAD-bd_sf"/>
</dbReference>
<dbReference type="Proteomes" id="UP000606172">
    <property type="component" value="Unassembled WGS sequence"/>
</dbReference>
<evidence type="ECO:0000256" key="1">
    <source>
        <dbReference type="ARBA" id="ARBA00023002"/>
    </source>
</evidence>
<dbReference type="GO" id="GO:0004497">
    <property type="term" value="F:monooxygenase activity"/>
    <property type="evidence" value="ECO:0007669"/>
    <property type="project" value="UniProtKB-KW"/>
</dbReference>
<dbReference type="GO" id="GO:0071949">
    <property type="term" value="F:FAD binding"/>
    <property type="evidence" value="ECO:0007669"/>
    <property type="project" value="InterPro"/>
</dbReference>
<keyword evidence="2 4" id="KW-0503">Monooxygenase</keyword>
<dbReference type="EMBL" id="BOOW01000047">
    <property type="protein sequence ID" value="GII96647.1"/>
    <property type="molecule type" value="Genomic_DNA"/>
</dbReference>
<dbReference type="InterPro" id="IPR002938">
    <property type="entry name" value="FAD-bd"/>
</dbReference>
<dbReference type="PRINTS" id="PR00420">
    <property type="entry name" value="RNGMNOXGNASE"/>
</dbReference>
<gene>
    <name evidence="4" type="ORF">Ssi02_68780</name>
</gene>
<proteinExistence type="predicted"/>
<dbReference type="AlphaFoldDB" id="A0A919VBL9"/>
<evidence type="ECO:0000259" key="3">
    <source>
        <dbReference type="Pfam" id="PF01494"/>
    </source>
</evidence>
<name>A0A919VBL9_9ACTN</name>
<comment type="caution">
    <text evidence="4">The sequence shown here is derived from an EMBL/GenBank/DDBJ whole genome shotgun (WGS) entry which is preliminary data.</text>
</comment>
<evidence type="ECO:0000313" key="4">
    <source>
        <dbReference type="EMBL" id="GII96647.1"/>
    </source>
</evidence>
<dbReference type="InterPro" id="IPR050493">
    <property type="entry name" value="FAD-dep_Monooxygenase_BioMet"/>
</dbReference>
<dbReference type="SUPFAM" id="SSF51905">
    <property type="entry name" value="FAD/NAD(P)-binding domain"/>
    <property type="match status" value="1"/>
</dbReference>